<dbReference type="Pfam" id="PF13191">
    <property type="entry name" value="AAA_16"/>
    <property type="match status" value="1"/>
</dbReference>
<dbReference type="EMBL" id="BAAAGX010000010">
    <property type="protein sequence ID" value="GAA0242602.1"/>
    <property type="molecule type" value="Genomic_DNA"/>
</dbReference>
<reference evidence="9" key="1">
    <citation type="journal article" date="2019" name="Int. J. Syst. Evol. Microbiol.">
        <title>The Global Catalogue of Microorganisms (GCM) 10K type strain sequencing project: providing services to taxonomists for standard genome sequencing and annotation.</title>
        <authorList>
            <consortium name="The Broad Institute Genomics Platform"/>
            <consortium name="The Broad Institute Genome Sequencing Center for Infectious Disease"/>
            <person name="Wu L."/>
            <person name="Ma J."/>
        </authorList>
    </citation>
    <scope>NUCLEOTIDE SEQUENCE [LARGE SCALE GENOMIC DNA]</scope>
    <source>
        <strain evidence="9">JCM 10425</strain>
    </source>
</reference>
<dbReference type="Pfam" id="PF00486">
    <property type="entry name" value="Trans_reg_C"/>
    <property type="match status" value="1"/>
</dbReference>
<dbReference type="Pfam" id="PF03704">
    <property type="entry name" value="BTAD"/>
    <property type="match status" value="1"/>
</dbReference>
<dbReference type="InterPro" id="IPR027417">
    <property type="entry name" value="P-loop_NTPase"/>
</dbReference>
<dbReference type="PANTHER" id="PTHR35807">
    <property type="entry name" value="TRANSCRIPTIONAL REGULATOR REDD-RELATED"/>
    <property type="match status" value="1"/>
</dbReference>
<evidence type="ECO:0000313" key="9">
    <source>
        <dbReference type="Proteomes" id="UP001500967"/>
    </source>
</evidence>
<protein>
    <recommendedName>
        <fullName evidence="7">OmpR/PhoB-type domain-containing protein</fullName>
    </recommendedName>
</protein>
<dbReference type="InterPro" id="IPR005158">
    <property type="entry name" value="BTAD"/>
</dbReference>
<keyword evidence="9" id="KW-1185">Reference proteome</keyword>
<dbReference type="Gene3D" id="1.25.40.10">
    <property type="entry name" value="Tetratricopeptide repeat domain"/>
    <property type="match status" value="1"/>
</dbReference>
<evidence type="ECO:0000256" key="1">
    <source>
        <dbReference type="ARBA" id="ARBA00005820"/>
    </source>
</evidence>
<dbReference type="SMART" id="SM01043">
    <property type="entry name" value="BTAD"/>
    <property type="match status" value="1"/>
</dbReference>
<dbReference type="InterPro" id="IPR016032">
    <property type="entry name" value="Sig_transdc_resp-reg_C-effctor"/>
</dbReference>
<evidence type="ECO:0000256" key="2">
    <source>
        <dbReference type="ARBA" id="ARBA00023015"/>
    </source>
</evidence>
<dbReference type="InterPro" id="IPR036388">
    <property type="entry name" value="WH-like_DNA-bd_sf"/>
</dbReference>
<proteinExistence type="inferred from homology"/>
<feature type="region of interest" description="Disordered" evidence="6">
    <location>
        <begin position="267"/>
        <end position="291"/>
    </location>
</feature>
<dbReference type="SUPFAM" id="SSF48452">
    <property type="entry name" value="TPR-like"/>
    <property type="match status" value="1"/>
</dbReference>
<dbReference type="InterPro" id="IPR011990">
    <property type="entry name" value="TPR-like_helical_dom_sf"/>
</dbReference>
<dbReference type="PANTHER" id="PTHR35807:SF1">
    <property type="entry name" value="TRANSCRIPTIONAL REGULATOR REDD"/>
    <property type="match status" value="1"/>
</dbReference>
<organism evidence="8 9">
    <name type="scientific">Cryptosporangium japonicum</name>
    <dbReference type="NCBI Taxonomy" id="80872"/>
    <lineage>
        <taxon>Bacteria</taxon>
        <taxon>Bacillati</taxon>
        <taxon>Actinomycetota</taxon>
        <taxon>Actinomycetes</taxon>
        <taxon>Cryptosporangiales</taxon>
        <taxon>Cryptosporangiaceae</taxon>
        <taxon>Cryptosporangium</taxon>
    </lineage>
</organism>
<feature type="compositionally biased region" description="Basic and acidic residues" evidence="6">
    <location>
        <begin position="267"/>
        <end position="281"/>
    </location>
</feature>
<dbReference type="InterPro" id="IPR001867">
    <property type="entry name" value="OmpR/PhoB-type_DNA-bd"/>
</dbReference>
<dbReference type="InterPro" id="IPR051677">
    <property type="entry name" value="AfsR-DnrI-RedD_regulator"/>
</dbReference>
<gene>
    <name evidence="8" type="ORF">GCM10009539_30050</name>
</gene>
<dbReference type="SUPFAM" id="SSF52540">
    <property type="entry name" value="P-loop containing nucleoside triphosphate hydrolases"/>
    <property type="match status" value="1"/>
</dbReference>
<dbReference type="Proteomes" id="UP001500967">
    <property type="component" value="Unassembled WGS sequence"/>
</dbReference>
<evidence type="ECO:0000256" key="4">
    <source>
        <dbReference type="ARBA" id="ARBA00023163"/>
    </source>
</evidence>
<dbReference type="PROSITE" id="PS51755">
    <property type="entry name" value="OMPR_PHOB"/>
    <property type="match status" value="1"/>
</dbReference>
<dbReference type="SMART" id="SM00862">
    <property type="entry name" value="Trans_reg_C"/>
    <property type="match status" value="1"/>
</dbReference>
<dbReference type="SUPFAM" id="SSF46894">
    <property type="entry name" value="C-terminal effector domain of the bipartite response regulators"/>
    <property type="match status" value="1"/>
</dbReference>
<evidence type="ECO:0000313" key="8">
    <source>
        <dbReference type="EMBL" id="GAA0242602.1"/>
    </source>
</evidence>
<accession>A0ABP3DTW7</accession>
<feature type="domain" description="OmpR/PhoB-type" evidence="7">
    <location>
        <begin position="14"/>
        <end position="118"/>
    </location>
</feature>
<dbReference type="RefSeq" id="WP_344649425.1">
    <property type="nucleotide sequence ID" value="NZ_BAAAGX010000010.1"/>
</dbReference>
<comment type="caution">
    <text evidence="8">The sequence shown here is derived from an EMBL/GenBank/DDBJ whole genome shotgun (WGS) entry which is preliminary data.</text>
</comment>
<keyword evidence="2" id="KW-0805">Transcription regulation</keyword>
<evidence type="ECO:0000259" key="7">
    <source>
        <dbReference type="PROSITE" id="PS51755"/>
    </source>
</evidence>
<evidence type="ECO:0000256" key="6">
    <source>
        <dbReference type="SAM" id="MobiDB-lite"/>
    </source>
</evidence>
<comment type="similarity">
    <text evidence="1">Belongs to the AfsR/DnrI/RedD regulatory family.</text>
</comment>
<dbReference type="Gene3D" id="3.40.50.300">
    <property type="entry name" value="P-loop containing nucleotide triphosphate hydrolases"/>
    <property type="match status" value="1"/>
</dbReference>
<name>A0ABP3DTW7_9ACTN</name>
<evidence type="ECO:0000256" key="3">
    <source>
        <dbReference type="ARBA" id="ARBA00023125"/>
    </source>
</evidence>
<feature type="DNA-binding region" description="OmpR/PhoB-type" evidence="5">
    <location>
        <begin position="14"/>
        <end position="118"/>
    </location>
</feature>
<evidence type="ECO:0000256" key="5">
    <source>
        <dbReference type="PROSITE-ProRule" id="PRU01091"/>
    </source>
</evidence>
<sequence>MAPTAGDLRSDAGTPAPPRERLRLQLLGPLRIWRGDVELSAGPRQRAYLLALLLAHPGRTVGVGELIDMLWEDDAPVTALNVVQKHVGALRRLFEPTLPARGEGSYLRRNGDGYAFVADGARLDVVTFHALVQAAETAAAEQRPADALRHYVDATALWHGPAGDGFAHPPAAMPVFAALDDAFFAACVAAAELAIPLGTPESVLPCLRAAATIGPLNETVHASLVSALGAAGHRVEALAAFRAVRTRLAEELGVEPGPRLRAAHLRSIEHPGPRPPERPAPDDGPADPPAEMVGRAEELSALRRAADAAAADGSVVALVEGEPGIGKTRLLERAAAEARGRGLRVVWGHSLEGSGTPPLWPWARAVDSLLAGLRTPSRARRLTAELGLLLNPNTSGEPARGARFRLFEQVVTVVAQVSAERPLLIVLDDLHWADDTSLQLFAHLAGVLPRGVLLVGAFRDRAPVPAPGEELARMLAAVSRLPSHRRIPLGPLSTAEVAELFRRETGQNPTAGVARSLSSRTAGNPFFVRELSLLLAGAGVVTEADTGRAGVPSTVRDVVRDRVSGLPDGTSALLEVAAFVGRDVDLRLLAAASGLDTLECLDRLDPVRGLGLLEPKPGDPFTARFAHDLIRDSLVEAVPEPRARLLHLRIADAVAHREPGGEFAAERLAHHLLAAGSLADPARTTDALLRAGRNATAAGALEVAEQQLRSAVRVARGADLPQRELVALTQLNAAHGMRSGYVRTDVDLLERAETLARTLGREAEAAGFLLTRWTAHLQVLDFAHATPLARRLLDRGDASTEPTVRAIGRFAWGIHQWQLGEVTEGYRFLSRCASDLPRRDAGPADDPLRLAVQVPVWLAQVTAAHGDVEGARRLFDAVEARMGDDPYVVAVWSAFSALTAVQANDPAWALRAAERGLVPDSDLVLPTLRTHQRLARHWASASTGHDPARAAADAEDLILTTLADPPLRSVAGWYGALTEMWLAAGDLARATAALDRAEHFLRVGGQRDAEGHLLLLRARLVRATGGDAAPLAERAKARCVARGAHLFARRVDELR</sequence>
<dbReference type="InterPro" id="IPR041664">
    <property type="entry name" value="AAA_16"/>
</dbReference>
<keyword evidence="3 5" id="KW-0238">DNA-binding</keyword>
<dbReference type="Gene3D" id="1.10.10.10">
    <property type="entry name" value="Winged helix-like DNA-binding domain superfamily/Winged helix DNA-binding domain"/>
    <property type="match status" value="1"/>
</dbReference>
<keyword evidence="4" id="KW-0804">Transcription</keyword>